<sequence>MIGGICSNDFPALFPLFSPGKSPVYPICDFYGKISNLYEFFTIYYYGLFKFILKFVTYKY</sequence>
<gene>
    <name evidence="1" type="ORF">ED312_02900</name>
</gene>
<dbReference type="AlphaFoldDB" id="A0A3N0EYR4"/>
<evidence type="ECO:0000313" key="1">
    <source>
        <dbReference type="EMBL" id="RNL92974.1"/>
    </source>
</evidence>
<proteinExistence type="predicted"/>
<keyword evidence="2" id="KW-1185">Reference proteome</keyword>
<protein>
    <submittedName>
        <fullName evidence="1">Uncharacterized protein</fullName>
    </submittedName>
</protein>
<accession>A0A3N0EYR4</accession>
<comment type="caution">
    <text evidence="1">The sequence shown here is derived from an EMBL/GenBank/DDBJ whole genome shotgun (WGS) entry which is preliminary data.</text>
</comment>
<evidence type="ECO:0000313" key="2">
    <source>
        <dbReference type="Proteomes" id="UP000267469"/>
    </source>
</evidence>
<reference evidence="1 2" key="1">
    <citation type="submission" date="2018-10" db="EMBL/GenBank/DDBJ databases">
        <title>Sinomicrobium pectinilyticum sp. nov., a pectinase-producing bacterium isolated from alkaline and saline soil, and emended description of the genus Sinomicrobium.</title>
        <authorList>
            <person name="Cheng B."/>
            <person name="Li C."/>
            <person name="Lai Q."/>
            <person name="Du M."/>
            <person name="Shao Z."/>
            <person name="Xu P."/>
            <person name="Yang C."/>
        </authorList>
    </citation>
    <scope>NUCLEOTIDE SEQUENCE [LARGE SCALE GENOMIC DNA]</scope>
    <source>
        <strain evidence="1 2">5DNS001</strain>
    </source>
</reference>
<dbReference type="EMBL" id="RJTM01000013">
    <property type="protein sequence ID" value="RNL92974.1"/>
    <property type="molecule type" value="Genomic_DNA"/>
</dbReference>
<dbReference type="Proteomes" id="UP000267469">
    <property type="component" value="Unassembled WGS sequence"/>
</dbReference>
<name>A0A3N0EYR4_SINP1</name>
<organism evidence="1 2">
    <name type="scientific">Sinomicrobium pectinilyticum</name>
    <dbReference type="NCBI Taxonomy" id="1084421"/>
    <lineage>
        <taxon>Bacteria</taxon>
        <taxon>Pseudomonadati</taxon>
        <taxon>Bacteroidota</taxon>
        <taxon>Flavobacteriia</taxon>
        <taxon>Flavobacteriales</taxon>
        <taxon>Flavobacteriaceae</taxon>
        <taxon>Sinomicrobium</taxon>
    </lineage>
</organism>